<sequence length="413" mass="42656">MSRAWVGSGAGDGPAAGDVDGAAPRGTVATPGARPDEARRHNRAALLRRLHVHGPRTRATLATELGLNRSTIKAVVDGLAEAGVVTEAVPAQRNGAGRPSLMVIPKAEAAVVLAIDVRVEQVAMSMVGIGGQVLGRHSWNLHSRTRTPGEVITHIAESAQLLGEELAVTAQGAGVSVPGVVRRDDGWVHEAPNLGWRDVALGTRLASVLRVPVQVANDAELGALAEHVRGAAHGVTDLVYISADKGVGGGVISEGRPLRGTRGYVGELGHLVVRPGGRDCYCGSRGCWETEVGEAAMCRALGLSEDTPRGVVVAELRSLATAPLPGPLDELAEWLTTGLVTVVNMMAPELVVLGDLFTALPPALVDRVRAGVHERSLVSRAVGGIAITTSPLGRDAKLVGAAELAFEPVLGAV</sequence>
<protein>
    <submittedName>
        <fullName evidence="3">ROK family protein</fullName>
    </submittedName>
</protein>
<gene>
    <name evidence="3" type="ORF">KDL28_36005</name>
</gene>
<dbReference type="EMBL" id="JAGSOV010000083">
    <property type="protein sequence ID" value="MCO1660476.1"/>
    <property type="molecule type" value="Genomic_DNA"/>
</dbReference>
<dbReference type="SUPFAM" id="SSF46785">
    <property type="entry name" value="Winged helix' DNA-binding domain"/>
    <property type="match status" value="1"/>
</dbReference>
<dbReference type="Gene3D" id="3.30.420.40">
    <property type="match status" value="2"/>
</dbReference>
<keyword evidence="4" id="KW-1185">Reference proteome</keyword>
<name>A0ABT1ABY8_9PSEU</name>
<evidence type="ECO:0000313" key="3">
    <source>
        <dbReference type="EMBL" id="MCO1660476.1"/>
    </source>
</evidence>
<reference evidence="3" key="1">
    <citation type="submission" date="2021-04" db="EMBL/GenBank/DDBJ databases">
        <title>Pseudonocardia sp. nov., isolated from sandy soil of mangrove forest.</title>
        <authorList>
            <person name="Zan Z."/>
            <person name="Huang R."/>
            <person name="Liu W."/>
        </authorList>
    </citation>
    <scope>NUCLEOTIDE SEQUENCE</scope>
    <source>
        <strain evidence="3">S2-4</strain>
    </source>
</reference>
<dbReference type="SUPFAM" id="SSF53067">
    <property type="entry name" value="Actin-like ATPase domain"/>
    <property type="match status" value="1"/>
</dbReference>
<feature type="region of interest" description="Disordered" evidence="2">
    <location>
        <begin position="1"/>
        <end position="38"/>
    </location>
</feature>
<accession>A0ABT1ABY8</accession>
<dbReference type="InterPro" id="IPR036388">
    <property type="entry name" value="WH-like_DNA-bd_sf"/>
</dbReference>
<dbReference type="Gene3D" id="1.10.10.10">
    <property type="entry name" value="Winged helix-like DNA-binding domain superfamily/Winged helix DNA-binding domain"/>
    <property type="match status" value="1"/>
</dbReference>
<dbReference type="Pfam" id="PF00480">
    <property type="entry name" value="ROK"/>
    <property type="match status" value="1"/>
</dbReference>
<evidence type="ECO:0000256" key="2">
    <source>
        <dbReference type="SAM" id="MobiDB-lite"/>
    </source>
</evidence>
<dbReference type="InterPro" id="IPR000600">
    <property type="entry name" value="ROK"/>
</dbReference>
<evidence type="ECO:0000256" key="1">
    <source>
        <dbReference type="ARBA" id="ARBA00006479"/>
    </source>
</evidence>
<dbReference type="PANTHER" id="PTHR18964:SF149">
    <property type="entry name" value="BIFUNCTIONAL UDP-N-ACETYLGLUCOSAMINE 2-EPIMERASE_N-ACETYLMANNOSAMINE KINASE"/>
    <property type="match status" value="1"/>
</dbReference>
<comment type="similarity">
    <text evidence="1">Belongs to the ROK (NagC/XylR) family.</text>
</comment>
<comment type="caution">
    <text evidence="3">The sequence shown here is derived from an EMBL/GenBank/DDBJ whole genome shotgun (WGS) entry which is preliminary data.</text>
</comment>
<dbReference type="PANTHER" id="PTHR18964">
    <property type="entry name" value="ROK (REPRESSOR, ORF, KINASE) FAMILY"/>
    <property type="match status" value="1"/>
</dbReference>
<organism evidence="3 4">
    <name type="scientific">Pseudonocardia humida</name>
    <dbReference type="NCBI Taxonomy" id="2800819"/>
    <lineage>
        <taxon>Bacteria</taxon>
        <taxon>Bacillati</taxon>
        <taxon>Actinomycetota</taxon>
        <taxon>Actinomycetes</taxon>
        <taxon>Pseudonocardiales</taxon>
        <taxon>Pseudonocardiaceae</taxon>
        <taxon>Pseudonocardia</taxon>
    </lineage>
</organism>
<dbReference type="Proteomes" id="UP001165283">
    <property type="component" value="Unassembled WGS sequence"/>
</dbReference>
<feature type="compositionally biased region" description="Low complexity" evidence="2">
    <location>
        <begin position="15"/>
        <end position="24"/>
    </location>
</feature>
<proteinExistence type="inferred from homology"/>
<dbReference type="InterPro" id="IPR043129">
    <property type="entry name" value="ATPase_NBD"/>
</dbReference>
<dbReference type="InterPro" id="IPR036390">
    <property type="entry name" value="WH_DNA-bd_sf"/>
</dbReference>
<evidence type="ECO:0000313" key="4">
    <source>
        <dbReference type="Proteomes" id="UP001165283"/>
    </source>
</evidence>